<dbReference type="Gene3D" id="1.10.287.1060">
    <property type="entry name" value="ESAT-6-like"/>
    <property type="match status" value="1"/>
</dbReference>
<feature type="region of interest" description="Disordered" evidence="1">
    <location>
        <begin position="82"/>
        <end position="116"/>
    </location>
</feature>
<proteinExistence type="predicted"/>
<dbReference type="RefSeq" id="WP_323277351.1">
    <property type="nucleotide sequence ID" value="NZ_JAYGGQ010000001.1"/>
</dbReference>
<protein>
    <recommendedName>
        <fullName evidence="4">WXG100 family type VII secretion target</fullName>
    </recommendedName>
</protein>
<sequence length="351" mass="35248">MAIRSGANVEELRALAMQFGKAAQNVDRQGQQLTALLPRPDVWAGSDAEEFRQRWHRQHGPALKALSQRLDEASKTLYSNAAAQEAASEGSTGAIGGSPVGPGGGPGTPAGPGGAPSDLSILNDIFDTGKDAKKVGSALWSAISYSINAEKWAQGKELFQDWASVGSHLRDGVNSLRSGDSLSEAFQSVRSGIPYAQAFEDAGKFSQGLRWAGALAAPFAIVGGIHDAISPSHDGLRGVGDRVAGGLSVVGGVGSIMLATAGGAAMLGPIGAPVVIGAGLVAAGWALGNAIYDHWGSITHFAGDVTGTITGAASEVASGVSHAVSGAAHSVVSGISSAAKSATNFIGGIFG</sequence>
<dbReference type="SUPFAM" id="SSF140453">
    <property type="entry name" value="EsxAB dimer-like"/>
    <property type="match status" value="1"/>
</dbReference>
<evidence type="ECO:0000256" key="1">
    <source>
        <dbReference type="SAM" id="MobiDB-lite"/>
    </source>
</evidence>
<dbReference type="Proteomes" id="UP001304769">
    <property type="component" value="Unassembled WGS sequence"/>
</dbReference>
<accession>A0ABU5T1Q3</accession>
<evidence type="ECO:0008006" key="4">
    <source>
        <dbReference type="Google" id="ProtNLM"/>
    </source>
</evidence>
<comment type="caution">
    <text evidence="2">The sequence shown here is derived from an EMBL/GenBank/DDBJ whole genome shotgun (WGS) entry which is preliminary data.</text>
</comment>
<evidence type="ECO:0000313" key="2">
    <source>
        <dbReference type="EMBL" id="MEA5453598.1"/>
    </source>
</evidence>
<reference evidence="2 3" key="1">
    <citation type="submission" date="2023-12" db="EMBL/GenBank/DDBJ databases">
        <title>Sinomonas terricola sp. nov, isolated from litchi orchard soil in Guangdong, PR China.</title>
        <authorList>
            <person name="Jiaxin W."/>
            <person name="Yang Z."/>
            <person name="Honghui Z."/>
        </authorList>
    </citation>
    <scope>NUCLEOTIDE SEQUENCE [LARGE SCALE GENOMIC DNA]</scope>
    <source>
        <strain evidence="2 3">JGH33</strain>
    </source>
</reference>
<dbReference type="EMBL" id="JAYGGQ010000001">
    <property type="protein sequence ID" value="MEA5453598.1"/>
    <property type="molecule type" value="Genomic_DNA"/>
</dbReference>
<name>A0ABU5T1Q3_9MICC</name>
<feature type="compositionally biased region" description="Gly residues" evidence="1">
    <location>
        <begin position="93"/>
        <end position="114"/>
    </location>
</feature>
<organism evidence="2 3">
    <name type="scientific">Sinomonas terricola</name>
    <dbReference type="NCBI Taxonomy" id="3110330"/>
    <lineage>
        <taxon>Bacteria</taxon>
        <taxon>Bacillati</taxon>
        <taxon>Actinomycetota</taxon>
        <taxon>Actinomycetes</taxon>
        <taxon>Micrococcales</taxon>
        <taxon>Micrococcaceae</taxon>
        <taxon>Sinomonas</taxon>
    </lineage>
</organism>
<gene>
    <name evidence="2" type="ORF">SPF06_02580</name>
</gene>
<keyword evidence="3" id="KW-1185">Reference proteome</keyword>
<dbReference type="InterPro" id="IPR036689">
    <property type="entry name" value="ESAT-6-like_sf"/>
</dbReference>
<evidence type="ECO:0000313" key="3">
    <source>
        <dbReference type="Proteomes" id="UP001304769"/>
    </source>
</evidence>